<dbReference type="EMBL" id="JBIAUT010000009">
    <property type="protein sequence ID" value="MFF4219189.1"/>
    <property type="molecule type" value="Genomic_DNA"/>
</dbReference>
<dbReference type="Proteomes" id="UP001602123">
    <property type="component" value="Unassembled WGS sequence"/>
</dbReference>
<gene>
    <name evidence="1" type="ORF">ACFYZM_23295</name>
</gene>
<dbReference type="RefSeq" id="WP_388630329.1">
    <property type="nucleotide sequence ID" value="NZ_JBIAUT010000009.1"/>
</dbReference>
<organism evidence="1 2">
    <name type="scientific">Streptomyces nondiastaticus</name>
    <dbReference type="NCBI Taxonomy" id="3154512"/>
    <lineage>
        <taxon>Bacteria</taxon>
        <taxon>Bacillati</taxon>
        <taxon>Actinomycetota</taxon>
        <taxon>Actinomycetes</taxon>
        <taxon>Kitasatosporales</taxon>
        <taxon>Streptomycetaceae</taxon>
        <taxon>Streptomyces</taxon>
    </lineage>
</organism>
<comment type="caution">
    <text evidence="1">The sequence shown here is derived from an EMBL/GenBank/DDBJ whole genome shotgun (WGS) entry which is preliminary data.</text>
</comment>
<accession>A0ABW6U2Z6</accession>
<dbReference type="Pfam" id="PF13671">
    <property type="entry name" value="AAA_33"/>
    <property type="match status" value="1"/>
</dbReference>
<dbReference type="SUPFAM" id="SSF52540">
    <property type="entry name" value="P-loop containing nucleoside triphosphate hydrolases"/>
    <property type="match status" value="1"/>
</dbReference>
<evidence type="ECO:0000313" key="2">
    <source>
        <dbReference type="Proteomes" id="UP001602123"/>
    </source>
</evidence>
<dbReference type="InterPro" id="IPR027417">
    <property type="entry name" value="P-loop_NTPase"/>
</dbReference>
<protein>
    <submittedName>
        <fullName evidence="1">AAA family ATPase</fullName>
    </submittedName>
</protein>
<dbReference type="Gene3D" id="3.40.50.300">
    <property type="entry name" value="P-loop containing nucleotide triphosphate hydrolases"/>
    <property type="match status" value="1"/>
</dbReference>
<sequence length="169" mass="17801">MPTLHLLTGAPGAGKSTLIEHLAPYPFATVDFDELIDPIGELLGMDVRSSSASRVWPGYNRLWVKITALLLRAGKPVLVMCPLTPDEWKDGTAGAEGVPEAVWGRLDCEDADRRARLAARGWDASEIESALADAAELRGVVEREFTTSGGSAAGTAADLAAWVGGSTSP</sequence>
<evidence type="ECO:0000313" key="1">
    <source>
        <dbReference type="EMBL" id="MFF4219189.1"/>
    </source>
</evidence>
<proteinExistence type="predicted"/>
<reference evidence="1 2" key="1">
    <citation type="submission" date="2024-10" db="EMBL/GenBank/DDBJ databases">
        <title>The Natural Products Discovery Center: Release of the First 8490 Sequenced Strains for Exploring Actinobacteria Biosynthetic Diversity.</title>
        <authorList>
            <person name="Kalkreuter E."/>
            <person name="Kautsar S.A."/>
            <person name="Yang D."/>
            <person name="Bader C.D."/>
            <person name="Teijaro C.N."/>
            <person name="Fluegel L."/>
            <person name="Davis C.M."/>
            <person name="Simpson J.R."/>
            <person name="Lauterbach L."/>
            <person name="Steele A.D."/>
            <person name="Gui C."/>
            <person name="Meng S."/>
            <person name="Li G."/>
            <person name="Viehrig K."/>
            <person name="Ye F."/>
            <person name="Su P."/>
            <person name="Kiefer A.F."/>
            <person name="Nichols A."/>
            <person name="Cepeda A.J."/>
            <person name="Yan W."/>
            <person name="Fan B."/>
            <person name="Jiang Y."/>
            <person name="Adhikari A."/>
            <person name="Zheng C.-J."/>
            <person name="Schuster L."/>
            <person name="Cowan T.M."/>
            <person name="Smanski M.J."/>
            <person name="Chevrette M.G."/>
            <person name="De Carvalho L.P.S."/>
            <person name="Shen B."/>
        </authorList>
    </citation>
    <scope>NUCLEOTIDE SEQUENCE [LARGE SCALE GENOMIC DNA]</scope>
    <source>
        <strain evidence="1 2">NPDC001650</strain>
    </source>
</reference>
<keyword evidence="2" id="KW-1185">Reference proteome</keyword>
<name>A0ABW6U2Z6_9ACTN</name>